<accession>A0A6C0XIP8</accession>
<gene>
    <name evidence="1" type="ORF">FSC10_03705</name>
</gene>
<proteinExistence type="predicted"/>
<name>A0A6C0XIP8_9GAMM</name>
<evidence type="ECO:0000313" key="2">
    <source>
        <dbReference type="Proteomes" id="UP000503505"/>
    </source>
</evidence>
<dbReference type="EMBL" id="CP044463">
    <property type="protein sequence ID" value="QIC66524.1"/>
    <property type="molecule type" value="Genomic_DNA"/>
</dbReference>
<evidence type="ECO:0000313" key="1">
    <source>
        <dbReference type="EMBL" id="QIC66524.1"/>
    </source>
</evidence>
<protein>
    <submittedName>
        <fullName evidence="1">Uncharacterized protein</fullName>
    </submittedName>
</protein>
<dbReference type="RefSeq" id="WP_005223035.1">
    <property type="nucleotide sequence ID" value="NZ_CP044463.1"/>
</dbReference>
<dbReference type="AlphaFoldDB" id="A0A6C0XIP8"/>
<sequence length="241" mass="26781">MLKKMTLATLMCVSLSSYANLVNLNQQEMKEVVGQGGADLSWTFSLNHRYATNPNLKNIHGIENGIATVYYDFDANSCGTDNLFCRLAISPNNHVDEDGNKKWLVFKDIQGTLQIDRFSIDGATIINYRNIPQAAMQVTFYDESPLKIRNLGFSTLAVETGTTDEADNKEEGYLNVDKYDTYVEKITDINGNITTAEKAVPQFDLGQEKGFMGLNVHGNMHMSGKLKIFSYNCSGGAQSRC</sequence>
<reference evidence="1 2" key="1">
    <citation type="submission" date="2019-09" db="EMBL/GenBank/DDBJ databases">
        <title>Non-baumannii Acinetobacter spp. carrying blaNDM-1 isolated in China.</title>
        <authorList>
            <person name="Cui C."/>
            <person name="Chen C."/>
            <person name="Sun J."/>
            <person name="Liu Y."/>
        </authorList>
    </citation>
    <scope>NUCLEOTIDE SEQUENCE [LARGE SCALE GENOMIC DNA]</scope>
    <source>
        <strain evidence="1 2">HZE23-1</strain>
    </source>
</reference>
<organism evidence="1 2">
    <name type="scientific">Acinetobacter schindleri</name>
    <dbReference type="NCBI Taxonomy" id="108981"/>
    <lineage>
        <taxon>Bacteria</taxon>
        <taxon>Pseudomonadati</taxon>
        <taxon>Pseudomonadota</taxon>
        <taxon>Gammaproteobacteria</taxon>
        <taxon>Moraxellales</taxon>
        <taxon>Moraxellaceae</taxon>
        <taxon>Acinetobacter</taxon>
    </lineage>
</organism>
<dbReference type="Proteomes" id="UP000503505">
    <property type="component" value="Chromosome"/>
</dbReference>
<dbReference type="GeneID" id="58162384"/>